<evidence type="ECO:0000256" key="16">
    <source>
        <dbReference type="PROSITE-ProRule" id="PRU00209"/>
    </source>
</evidence>
<feature type="domain" description="B5" evidence="19">
    <location>
        <begin position="439"/>
        <end position="514"/>
    </location>
</feature>
<dbReference type="SUPFAM" id="SSF54991">
    <property type="entry name" value="Anticodon-binding domain of PheRS"/>
    <property type="match status" value="1"/>
</dbReference>
<evidence type="ECO:0000256" key="2">
    <source>
        <dbReference type="ARBA" id="ARBA00008653"/>
    </source>
</evidence>
<dbReference type="PROSITE" id="PS51483">
    <property type="entry name" value="B5"/>
    <property type="match status" value="1"/>
</dbReference>
<feature type="binding site" evidence="15">
    <location>
        <position position="498"/>
    </location>
    <ligand>
        <name>Mg(2+)</name>
        <dbReference type="ChEBI" id="CHEBI:18420"/>
        <note>shared with alpha subunit</note>
    </ligand>
</feature>
<evidence type="ECO:0000313" key="21">
    <source>
        <dbReference type="Proteomes" id="UP000014387"/>
    </source>
</evidence>
<evidence type="ECO:0000256" key="9">
    <source>
        <dbReference type="ARBA" id="ARBA00022840"/>
    </source>
</evidence>
<dbReference type="InterPro" id="IPR009061">
    <property type="entry name" value="DNA-bd_dom_put_sf"/>
</dbReference>
<dbReference type="SUPFAM" id="SSF56037">
    <property type="entry name" value="PheT/TilS domain"/>
    <property type="match status" value="1"/>
</dbReference>
<keyword evidence="7 15" id="KW-0479">Metal-binding</keyword>
<dbReference type="InterPro" id="IPR005147">
    <property type="entry name" value="tRNA_synthase_B5-dom"/>
</dbReference>
<feature type="binding site" evidence="15">
    <location>
        <position position="501"/>
    </location>
    <ligand>
        <name>Mg(2+)</name>
        <dbReference type="ChEBI" id="CHEBI:18420"/>
        <note>shared with alpha subunit</note>
    </ligand>
</feature>
<dbReference type="InterPro" id="IPR036690">
    <property type="entry name" value="Fdx_antiC-bd_sf"/>
</dbReference>
<dbReference type="InterPro" id="IPR005121">
    <property type="entry name" value="Fdx_antiC-bd"/>
</dbReference>
<dbReference type="FunFam" id="3.30.70.380:FF:000001">
    <property type="entry name" value="Phenylalanine--tRNA ligase beta subunit"/>
    <property type="match status" value="1"/>
</dbReference>
<dbReference type="Gene3D" id="3.30.56.10">
    <property type="match status" value="2"/>
</dbReference>
<dbReference type="Gene3D" id="3.50.40.10">
    <property type="entry name" value="Phenylalanyl-trna Synthetase, Chain B, domain 3"/>
    <property type="match status" value="1"/>
</dbReference>
<dbReference type="Proteomes" id="UP000014387">
    <property type="component" value="Unassembled WGS sequence"/>
</dbReference>
<dbReference type="SUPFAM" id="SSF50249">
    <property type="entry name" value="Nucleic acid-binding proteins"/>
    <property type="match status" value="1"/>
</dbReference>
<feature type="domain" description="FDX-ACB" evidence="18">
    <location>
        <begin position="789"/>
        <end position="882"/>
    </location>
</feature>
<keyword evidence="11 16" id="KW-0694">RNA-binding</keyword>
<keyword evidence="5 16" id="KW-0820">tRNA-binding</keyword>
<reference evidence="20 21" key="1">
    <citation type="submission" date="2013-05" db="EMBL/GenBank/DDBJ databases">
        <title>The Genome Sequence of Actinomyces europaeus ACS-120-V-COL10B.</title>
        <authorList>
            <consortium name="The Broad Institute Genomics Platform"/>
            <person name="Earl A."/>
            <person name="Ward D."/>
            <person name="Feldgarden M."/>
            <person name="Gevers D."/>
            <person name="Saerens B."/>
            <person name="Vaneechoutte M."/>
            <person name="Walker B."/>
            <person name="Young S."/>
            <person name="Zeng Q."/>
            <person name="Gargeya S."/>
            <person name="Fitzgerald M."/>
            <person name="Haas B."/>
            <person name="Abouelleil A."/>
            <person name="Allen A.W."/>
            <person name="Alvarado L."/>
            <person name="Arachchi H.M."/>
            <person name="Berlin A.M."/>
            <person name="Chapman S.B."/>
            <person name="Gainer-Dewar J."/>
            <person name="Goldberg J."/>
            <person name="Griggs A."/>
            <person name="Gujja S."/>
            <person name="Hansen M."/>
            <person name="Howarth C."/>
            <person name="Imamovic A."/>
            <person name="Ireland A."/>
            <person name="Larimer J."/>
            <person name="McCowan C."/>
            <person name="Murphy C."/>
            <person name="Pearson M."/>
            <person name="Poon T.W."/>
            <person name="Priest M."/>
            <person name="Roberts A."/>
            <person name="Saif S."/>
            <person name="Shea T."/>
            <person name="Sisk P."/>
            <person name="Sykes S."/>
            <person name="Wortman J."/>
            <person name="Nusbaum C."/>
            <person name="Birren B."/>
        </authorList>
    </citation>
    <scope>NUCLEOTIDE SEQUENCE [LARGE SCALE GENOMIC DNA]</scope>
    <source>
        <strain evidence="20 21">ACS-120-V-Col10b</strain>
    </source>
</reference>
<evidence type="ECO:0000313" key="20">
    <source>
        <dbReference type="EMBL" id="EPD29397.1"/>
    </source>
</evidence>
<evidence type="ECO:0000256" key="5">
    <source>
        <dbReference type="ARBA" id="ARBA00022555"/>
    </source>
</evidence>
<dbReference type="Gene3D" id="3.30.930.10">
    <property type="entry name" value="Bira Bifunctional Protein, Domain 2"/>
    <property type="match status" value="1"/>
</dbReference>
<keyword evidence="6 15" id="KW-0436">Ligase</keyword>
<dbReference type="SMART" id="SM00874">
    <property type="entry name" value="B5"/>
    <property type="match status" value="1"/>
</dbReference>
<evidence type="ECO:0000259" key="19">
    <source>
        <dbReference type="PROSITE" id="PS51483"/>
    </source>
</evidence>
<dbReference type="GO" id="GO:0005524">
    <property type="term" value="F:ATP binding"/>
    <property type="evidence" value="ECO:0007669"/>
    <property type="project" value="UniProtKB-UniRule"/>
</dbReference>
<keyword evidence="4 15" id="KW-0963">Cytoplasm</keyword>
<feature type="binding site" evidence="15">
    <location>
        <position position="502"/>
    </location>
    <ligand>
        <name>Mg(2+)</name>
        <dbReference type="ChEBI" id="CHEBI:18420"/>
        <note>shared with alpha subunit</note>
    </ligand>
</feature>
<comment type="catalytic activity">
    <reaction evidence="14 15">
        <text>tRNA(Phe) + L-phenylalanine + ATP = L-phenylalanyl-tRNA(Phe) + AMP + diphosphate + H(+)</text>
        <dbReference type="Rhea" id="RHEA:19413"/>
        <dbReference type="Rhea" id="RHEA-COMP:9668"/>
        <dbReference type="Rhea" id="RHEA-COMP:9699"/>
        <dbReference type="ChEBI" id="CHEBI:15378"/>
        <dbReference type="ChEBI" id="CHEBI:30616"/>
        <dbReference type="ChEBI" id="CHEBI:33019"/>
        <dbReference type="ChEBI" id="CHEBI:58095"/>
        <dbReference type="ChEBI" id="CHEBI:78442"/>
        <dbReference type="ChEBI" id="CHEBI:78531"/>
        <dbReference type="ChEBI" id="CHEBI:456215"/>
        <dbReference type="EC" id="6.1.1.20"/>
    </reaction>
</comment>
<dbReference type="InterPro" id="IPR004532">
    <property type="entry name" value="Phe-tRNA-ligase_IIc_bsu_bact"/>
</dbReference>
<evidence type="ECO:0000256" key="4">
    <source>
        <dbReference type="ARBA" id="ARBA00022490"/>
    </source>
</evidence>
<keyword evidence="12 15" id="KW-0648">Protein biosynthesis</keyword>
<dbReference type="Pfam" id="PF03483">
    <property type="entry name" value="B3_4"/>
    <property type="match status" value="1"/>
</dbReference>
<proteinExistence type="inferred from homology"/>
<evidence type="ECO:0000256" key="7">
    <source>
        <dbReference type="ARBA" id="ARBA00022723"/>
    </source>
</evidence>
<comment type="subcellular location">
    <subcellularLocation>
        <location evidence="1 15">Cytoplasm</location>
    </subcellularLocation>
</comment>
<dbReference type="GO" id="GO:0009328">
    <property type="term" value="C:phenylalanine-tRNA ligase complex"/>
    <property type="evidence" value="ECO:0007669"/>
    <property type="project" value="TreeGrafter"/>
</dbReference>
<feature type="domain" description="TRNA-binding" evidence="17">
    <location>
        <begin position="41"/>
        <end position="171"/>
    </location>
</feature>
<dbReference type="CDD" id="cd00769">
    <property type="entry name" value="PheRS_beta_core"/>
    <property type="match status" value="1"/>
</dbReference>
<dbReference type="EMBL" id="AGWN01000005">
    <property type="protein sequence ID" value="EPD29397.1"/>
    <property type="molecule type" value="Genomic_DNA"/>
</dbReference>
<dbReference type="InterPro" id="IPR012340">
    <property type="entry name" value="NA-bd_OB-fold"/>
</dbReference>
<dbReference type="InterPro" id="IPR041616">
    <property type="entry name" value="PheRS_beta_core"/>
</dbReference>
<accession>A0A9W5RCY5</accession>
<comment type="similarity">
    <text evidence="2 15">Belongs to the phenylalanyl-tRNA synthetase beta subunit family. Type 1 subfamily.</text>
</comment>
<dbReference type="Pfam" id="PF03484">
    <property type="entry name" value="B5"/>
    <property type="match status" value="1"/>
</dbReference>
<keyword evidence="13 15" id="KW-0030">Aminoacyl-tRNA synthetase</keyword>
<evidence type="ECO:0000256" key="6">
    <source>
        <dbReference type="ARBA" id="ARBA00022598"/>
    </source>
</evidence>
<gene>
    <name evidence="15" type="primary">pheT</name>
    <name evidence="20" type="ORF">HMPREF9238_01714</name>
</gene>
<feature type="binding site" evidence="15">
    <location>
        <position position="492"/>
    </location>
    <ligand>
        <name>Mg(2+)</name>
        <dbReference type="ChEBI" id="CHEBI:18420"/>
        <note>shared with alpha subunit</note>
    </ligand>
</feature>
<keyword evidence="10 15" id="KW-0460">Magnesium</keyword>
<dbReference type="AlphaFoldDB" id="A0A9W5RCY5"/>
<dbReference type="Pfam" id="PF03147">
    <property type="entry name" value="FDX-ACB"/>
    <property type="match status" value="1"/>
</dbReference>
<dbReference type="NCBIfam" id="TIGR00472">
    <property type="entry name" value="pheT_bact"/>
    <property type="match status" value="1"/>
</dbReference>
<dbReference type="PROSITE" id="PS50886">
    <property type="entry name" value="TRBD"/>
    <property type="match status" value="1"/>
</dbReference>
<evidence type="ECO:0000259" key="17">
    <source>
        <dbReference type="PROSITE" id="PS50886"/>
    </source>
</evidence>
<dbReference type="HAMAP" id="MF_00283">
    <property type="entry name" value="Phe_tRNA_synth_beta1"/>
    <property type="match status" value="1"/>
</dbReference>
<dbReference type="RefSeq" id="WP_016445030.1">
    <property type="nucleotide sequence ID" value="NZ_KE150268.1"/>
</dbReference>
<dbReference type="InterPro" id="IPR002547">
    <property type="entry name" value="tRNA-bd_dom"/>
</dbReference>
<dbReference type="GO" id="GO:0004826">
    <property type="term" value="F:phenylalanine-tRNA ligase activity"/>
    <property type="evidence" value="ECO:0007669"/>
    <property type="project" value="UniProtKB-UniRule"/>
</dbReference>
<dbReference type="Pfam" id="PF17759">
    <property type="entry name" value="tRNA_synthFbeta"/>
    <property type="match status" value="1"/>
</dbReference>
<dbReference type="SMART" id="SM00896">
    <property type="entry name" value="FDX-ACB"/>
    <property type="match status" value="1"/>
</dbReference>
<dbReference type="PANTHER" id="PTHR10947:SF0">
    <property type="entry name" value="PHENYLALANINE--TRNA LIGASE BETA SUBUNIT"/>
    <property type="match status" value="1"/>
</dbReference>
<name>A0A9W5RCY5_9ACTO</name>
<dbReference type="GO" id="GO:0000287">
    <property type="term" value="F:magnesium ion binding"/>
    <property type="evidence" value="ECO:0007669"/>
    <property type="project" value="UniProtKB-UniRule"/>
</dbReference>
<dbReference type="InterPro" id="IPR020825">
    <property type="entry name" value="Phe-tRNA_synthase-like_B3/B4"/>
</dbReference>
<evidence type="ECO:0000256" key="13">
    <source>
        <dbReference type="ARBA" id="ARBA00023146"/>
    </source>
</evidence>
<keyword evidence="9 15" id="KW-0067">ATP-binding</keyword>
<dbReference type="InterPro" id="IPR005146">
    <property type="entry name" value="B3/B4_tRNA-bd"/>
</dbReference>
<dbReference type="PROSITE" id="PS51447">
    <property type="entry name" value="FDX_ACB"/>
    <property type="match status" value="1"/>
</dbReference>
<keyword evidence="8 15" id="KW-0547">Nucleotide-binding</keyword>
<organism evidence="20 21">
    <name type="scientific">Gleimia europaea ACS-120-V-Col10b</name>
    <dbReference type="NCBI Taxonomy" id="883069"/>
    <lineage>
        <taxon>Bacteria</taxon>
        <taxon>Bacillati</taxon>
        <taxon>Actinomycetota</taxon>
        <taxon>Actinomycetes</taxon>
        <taxon>Actinomycetales</taxon>
        <taxon>Actinomycetaceae</taxon>
        <taxon>Gleimia</taxon>
    </lineage>
</organism>
<keyword evidence="21" id="KW-1185">Reference proteome</keyword>
<evidence type="ECO:0000256" key="12">
    <source>
        <dbReference type="ARBA" id="ARBA00022917"/>
    </source>
</evidence>
<dbReference type="EC" id="6.1.1.20" evidence="15"/>
<evidence type="ECO:0000259" key="18">
    <source>
        <dbReference type="PROSITE" id="PS51447"/>
    </source>
</evidence>
<dbReference type="InterPro" id="IPR045060">
    <property type="entry name" value="Phe-tRNA-ligase_IIc_bsu"/>
</dbReference>
<dbReference type="Gene3D" id="2.40.50.140">
    <property type="entry name" value="Nucleic acid-binding proteins"/>
    <property type="match status" value="1"/>
</dbReference>
<dbReference type="SUPFAM" id="SSF55681">
    <property type="entry name" value="Class II aaRS and biotin synthetases"/>
    <property type="match status" value="1"/>
</dbReference>
<dbReference type="GO" id="GO:0006432">
    <property type="term" value="P:phenylalanyl-tRNA aminoacylation"/>
    <property type="evidence" value="ECO:0007669"/>
    <property type="project" value="UniProtKB-UniRule"/>
</dbReference>
<evidence type="ECO:0000256" key="14">
    <source>
        <dbReference type="ARBA" id="ARBA00049255"/>
    </source>
</evidence>
<dbReference type="GO" id="GO:0000049">
    <property type="term" value="F:tRNA binding"/>
    <property type="evidence" value="ECO:0007669"/>
    <property type="project" value="UniProtKB-UniRule"/>
</dbReference>
<evidence type="ECO:0000256" key="15">
    <source>
        <dbReference type="HAMAP-Rule" id="MF_00283"/>
    </source>
</evidence>
<comment type="cofactor">
    <cofactor evidence="15">
        <name>Mg(2+)</name>
        <dbReference type="ChEBI" id="CHEBI:18420"/>
    </cofactor>
    <text evidence="15">Binds 2 magnesium ions per tetramer.</text>
</comment>
<evidence type="ECO:0000256" key="8">
    <source>
        <dbReference type="ARBA" id="ARBA00022741"/>
    </source>
</evidence>
<evidence type="ECO:0000256" key="11">
    <source>
        <dbReference type="ARBA" id="ARBA00022884"/>
    </source>
</evidence>
<dbReference type="SUPFAM" id="SSF46955">
    <property type="entry name" value="Putative DNA-binding domain"/>
    <property type="match status" value="1"/>
</dbReference>
<dbReference type="SMART" id="SM00873">
    <property type="entry name" value="B3_4"/>
    <property type="match status" value="1"/>
</dbReference>
<dbReference type="Gene3D" id="3.30.70.380">
    <property type="entry name" value="Ferrodoxin-fold anticodon-binding domain"/>
    <property type="match status" value="1"/>
</dbReference>
<evidence type="ECO:0000256" key="3">
    <source>
        <dbReference type="ARBA" id="ARBA00011209"/>
    </source>
</evidence>
<dbReference type="OrthoDB" id="9805455at2"/>
<comment type="caution">
    <text evidence="20">The sequence shown here is derived from an EMBL/GenBank/DDBJ whole genome shotgun (WGS) entry which is preliminary data.</text>
</comment>
<sequence length="883" mass="95224">MPNVPISWLRDHVEVLPGTDAQRLAADLVKVGLEEETIHRAAVQGPLVVGRVLTLEAKEQTNGKIINYCRVDVGAHNDAPGEGKEPSDLPSRGIICGAHNFGVGDLVVVVLPGGVLPGDFVISARKTYGHISDGMICSERELGLSDEHDGIIVLTEKFDESEIPAPGEDVIGLLGLGEELLEINVTPDRGYCFSMRGVAREYSHSTGAKFTDPGLAQNLQTQPPAGNAEGFEIQVEDEAPIHGKVGCDRFVTRIVRGINPNAPTPAWMVKRLEAMGMRSISLPVDITNYVMLDLGQPLHAYDLHALAEPIVVRRANAGETLVTLDEVERKLDAEDLLITDSPNGQRGSRILGLAGVMGGQYSEVEETTTDVLVEAAHFHAVSIARTSRRHKIPSEAAKRFERGVDPELPPVAAQRVVDLLVEYGGGVADAPVTDYNEVPERKAIEMKLGEPARLTGVEYGEQRVVELLEMIGATVERREDVLLVTVPSWRPDLTQPCDLVEEIARLDGYDNIEPVLPKAPAGVGLPKAQVARRFAARTLADRGFVEVGSYPFIGDAHDRQRILSGDERREVVTLRNPLVDGAPNMRSSIIDTLLETAQRNAARGAESVRVFELGMVTRPQGTKPSPIPSAEQRPSGREIGALHRGTPKQPWHLGLVAGGSAVGSGIRAGSRDFDWADILEAALAVGSALGVRVEVASLYRDPQVQLPHGKPAPKPVATPAEAAPWHPGRSAVLFVRQKKNLVEVGRAGELHPAVVKEYGLPKRSGALELDLDALIKAMPANPITVSGVSTFPVVKEDIAVVLDADIPVAMVVDAIYAAGSDLLEDVELFDEYRGSQIDEGKRSLAFALRMRASDHTLKSDETARVREAIITRLSNQLGAKLRA</sequence>
<protein>
    <recommendedName>
        <fullName evidence="15">Phenylalanine--tRNA ligase beta subunit</fullName>
        <ecNumber evidence="15">6.1.1.20</ecNumber>
    </recommendedName>
    <alternativeName>
        <fullName evidence="15">Phenylalanyl-tRNA synthetase beta subunit</fullName>
        <shortName evidence="15">PheRS</shortName>
    </alternativeName>
</protein>
<evidence type="ECO:0000256" key="10">
    <source>
        <dbReference type="ARBA" id="ARBA00022842"/>
    </source>
</evidence>
<comment type="subunit">
    <text evidence="3 15">Tetramer of two alpha and two beta subunits.</text>
</comment>
<dbReference type="PANTHER" id="PTHR10947">
    <property type="entry name" value="PHENYLALANYL-TRNA SYNTHETASE BETA CHAIN AND LEUCINE-RICH REPEAT-CONTAINING PROTEIN 47"/>
    <property type="match status" value="1"/>
</dbReference>
<evidence type="ECO:0000256" key="1">
    <source>
        <dbReference type="ARBA" id="ARBA00004496"/>
    </source>
</evidence>
<dbReference type="InterPro" id="IPR045864">
    <property type="entry name" value="aa-tRNA-synth_II/BPL/LPL"/>
</dbReference>